<dbReference type="AlphaFoldDB" id="A0A1T4PTM3"/>
<organism evidence="1 2">
    <name type="scientific">Eubacterium ruminantium</name>
    <dbReference type="NCBI Taxonomy" id="42322"/>
    <lineage>
        <taxon>Bacteria</taxon>
        <taxon>Bacillati</taxon>
        <taxon>Bacillota</taxon>
        <taxon>Clostridia</taxon>
        <taxon>Eubacteriales</taxon>
        <taxon>Eubacteriaceae</taxon>
        <taxon>Eubacterium</taxon>
    </lineage>
</organism>
<name>A0A1T4PTM3_9FIRM</name>
<reference evidence="1 2" key="1">
    <citation type="submission" date="2017-02" db="EMBL/GenBank/DDBJ databases">
        <authorList>
            <person name="Peterson S.W."/>
        </authorList>
    </citation>
    <scope>NUCLEOTIDE SEQUENCE [LARGE SCALE GENOMIC DNA]</scope>
    <source>
        <strain evidence="1 2">ATCC 17233</strain>
    </source>
</reference>
<evidence type="ECO:0000313" key="2">
    <source>
        <dbReference type="Proteomes" id="UP000189857"/>
    </source>
</evidence>
<protein>
    <submittedName>
        <fullName evidence="1">Uncharacterized protein</fullName>
    </submittedName>
</protein>
<accession>A0A1T4PTM3</accession>
<evidence type="ECO:0000313" key="1">
    <source>
        <dbReference type="EMBL" id="SJZ94872.1"/>
    </source>
</evidence>
<dbReference type="EMBL" id="FUXA01000014">
    <property type="protein sequence ID" value="SJZ94872.1"/>
    <property type="molecule type" value="Genomic_DNA"/>
</dbReference>
<proteinExistence type="predicted"/>
<keyword evidence="2" id="KW-1185">Reference proteome</keyword>
<dbReference type="Proteomes" id="UP000189857">
    <property type="component" value="Unassembled WGS sequence"/>
</dbReference>
<sequence length="44" mass="5240">MNIVTYVIKQHITKDRIYTGSTSQYTDFILKKKISEDYSNYFEG</sequence>
<gene>
    <name evidence="1" type="ORF">SAMN02745110_02118</name>
</gene>